<dbReference type="AlphaFoldDB" id="A0A0F9UGH6"/>
<name>A0A0F9UGH6_9ZZZZ</name>
<protein>
    <submittedName>
        <fullName evidence="1">Uncharacterized protein</fullName>
    </submittedName>
</protein>
<accession>A0A0F9UGH6</accession>
<gene>
    <name evidence="1" type="ORF">LCGC14_0609650</name>
</gene>
<proteinExistence type="predicted"/>
<reference evidence="1" key="1">
    <citation type="journal article" date="2015" name="Nature">
        <title>Complex archaea that bridge the gap between prokaryotes and eukaryotes.</title>
        <authorList>
            <person name="Spang A."/>
            <person name="Saw J.H."/>
            <person name="Jorgensen S.L."/>
            <person name="Zaremba-Niedzwiedzka K."/>
            <person name="Martijn J."/>
            <person name="Lind A.E."/>
            <person name="van Eijk R."/>
            <person name="Schleper C."/>
            <person name="Guy L."/>
            <person name="Ettema T.J."/>
        </authorList>
    </citation>
    <scope>NUCLEOTIDE SEQUENCE</scope>
</reference>
<comment type="caution">
    <text evidence="1">The sequence shown here is derived from an EMBL/GenBank/DDBJ whole genome shotgun (WGS) entry which is preliminary data.</text>
</comment>
<dbReference type="EMBL" id="LAZR01001007">
    <property type="protein sequence ID" value="KKN52728.1"/>
    <property type="molecule type" value="Genomic_DNA"/>
</dbReference>
<evidence type="ECO:0000313" key="1">
    <source>
        <dbReference type="EMBL" id="KKN52728.1"/>
    </source>
</evidence>
<organism evidence="1">
    <name type="scientific">marine sediment metagenome</name>
    <dbReference type="NCBI Taxonomy" id="412755"/>
    <lineage>
        <taxon>unclassified sequences</taxon>
        <taxon>metagenomes</taxon>
        <taxon>ecological metagenomes</taxon>
    </lineage>
</organism>
<sequence length="244" mass="26706">MSGRVTQSVLEVLIQPNTQKARTTQSVLEVLIQPSTQKGRVTQSVIEVLVQEIVLPVGIFTSNVQLGARGTGGIYTGGNVQLVTVSTPLTVLERYSKHSDVDWTGPPEEWTADVASDDWLWTIWKLIPSTSFSDGRLRVTVYGISGSVDTIKLMMASLSDATAIPDLTYDTAGPGGLSEGQTQVLVGSYPRPYQEGYFAINVGESAPYIINAKITKIEWYEDGEWYEIWNPISGFIYTSGVGYE</sequence>